<organism evidence="2 3">
    <name type="scientific">Pseudomonas kitaguniensis</name>
    <dbReference type="NCBI Taxonomy" id="2607908"/>
    <lineage>
        <taxon>Bacteria</taxon>
        <taxon>Pseudomonadati</taxon>
        <taxon>Pseudomonadota</taxon>
        <taxon>Gammaproteobacteria</taxon>
        <taxon>Pseudomonadales</taxon>
        <taxon>Pseudomonadaceae</taxon>
        <taxon>Pseudomonas</taxon>
    </lineage>
</organism>
<protein>
    <submittedName>
        <fullName evidence="2">DUF1127 domain-containing protein</fullName>
    </submittedName>
</protein>
<gene>
    <name evidence="2" type="ORF">F0170_17535</name>
</gene>
<comment type="caution">
    <text evidence="2">The sequence shown here is derived from an EMBL/GenBank/DDBJ whole genome shotgun (WGS) entry which is preliminary data.</text>
</comment>
<dbReference type="InterPro" id="IPR009506">
    <property type="entry name" value="YjiS-like"/>
</dbReference>
<sequence>MCCIRNIRWIDLSARHTLSSSPLEGEKMKGQKGFVLMTKRPVFGLLRVIARWRALLHERHQLASLSDGALKDIGLKRADVEQARQVHFWQDPLRK</sequence>
<dbReference type="EMBL" id="VUBA01000105">
    <property type="protein sequence ID" value="MPQ85637.1"/>
    <property type="molecule type" value="Genomic_DNA"/>
</dbReference>
<dbReference type="Pfam" id="PF06568">
    <property type="entry name" value="YjiS-like"/>
    <property type="match status" value="1"/>
</dbReference>
<proteinExistence type="predicted"/>
<evidence type="ECO:0000313" key="3">
    <source>
        <dbReference type="Proteomes" id="UP000325438"/>
    </source>
</evidence>
<evidence type="ECO:0000259" key="1">
    <source>
        <dbReference type="Pfam" id="PF06568"/>
    </source>
</evidence>
<dbReference type="AlphaFoldDB" id="A0A5N7JW61"/>
<evidence type="ECO:0000313" key="2">
    <source>
        <dbReference type="EMBL" id="MPQ85637.1"/>
    </source>
</evidence>
<accession>A0A5N7JW61</accession>
<name>A0A5N7JW61_9PSED</name>
<reference evidence="2 3" key="1">
    <citation type="submission" date="2019-09" db="EMBL/GenBank/DDBJ databases">
        <title>The draft genomes of Allium pathogen Pseudomonas sp.</title>
        <authorList>
            <person name="Fujikawa T."/>
            <person name="Sawada H."/>
        </authorList>
    </citation>
    <scope>NUCLEOTIDE SEQUENCE [LARGE SCALE GENOMIC DNA]</scope>
    <source>
        <strain evidence="2 3">MAFF 730085</strain>
    </source>
</reference>
<dbReference type="Proteomes" id="UP000325438">
    <property type="component" value="Unassembled WGS sequence"/>
</dbReference>
<feature type="domain" description="YjiS-like" evidence="1">
    <location>
        <begin position="45"/>
        <end position="81"/>
    </location>
</feature>